<proteinExistence type="predicted"/>
<dbReference type="Gene3D" id="3.30.930.10">
    <property type="entry name" value="Bira Bifunctional Protein, Domain 2"/>
    <property type="match status" value="1"/>
</dbReference>
<sequence>MQNNTFSTLFVGQNLIKLLEVDSTNNFIKDLVSNSEPLTEGTVIMADHQFAGRGQQSNVWRTEPGLNLTFSLYLKPAFLAIPQQFLLNMAVSIGIRNALQIFIKEGVKIKWPNDIYHNDRKMGGVLIENMLAGSTFKASIIGIGLNVNQCIFAPELADRATSMKVILQEDVNLIRVLAEICSNIEKQYLRLKSGNYKELLNDYVSGLYKFDTLASYRQNGEIIEGKIVSVTEAGMLVLLINGEKKEYNFKEIEFLNHTI</sequence>
<reference evidence="3 4" key="1">
    <citation type="submission" date="2019-11" db="EMBL/GenBank/DDBJ databases">
        <title>Description of Pedobacter sp. LMG 31462T.</title>
        <authorList>
            <person name="Carlier A."/>
            <person name="Qi S."/>
            <person name="Vandamme P."/>
        </authorList>
    </citation>
    <scope>NUCLEOTIDE SEQUENCE [LARGE SCALE GENOMIC DNA]</scope>
    <source>
        <strain evidence="3 4">LMG 31462</strain>
    </source>
</reference>
<dbReference type="PANTHER" id="PTHR12835:SF5">
    <property type="entry name" value="BIOTIN--PROTEIN LIGASE"/>
    <property type="match status" value="1"/>
</dbReference>
<dbReference type="GO" id="GO:0004077">
    <property type="term" value="F:biotin--[biotin carboxyl-carrier protein] ligase activity"/>
    <property type="evidence" value="ECO:0007669"/>
    <property type="project" value="UniProtKB-EC"/>
</dbReference>
<dbReference type="SUPFAM" id="SSF55681">
    <property type="entry name" value="Class II aaRS and biotin synthetases"/>
    <property type="match status" value="1"/>
</dbReference>
<accession>A0ABR6EY45</accession>
<dbReference type="Proteomes" id="UP000636110">
    <property type="component" value="Unassembled WGS sequence"/>
</dbReference>
<dbReference type="InterPro" id="IPR045864">
    <property type="entry name" value="aa-tRNA-synth_II/BPL/LPL"/>
</dbReference>
<dbReference type="EMBL" id="WNXC01000005">
    <property type="protein sequence ID" value="MBB2150142.1"/>
    <property type="molecule type" value="Genomic_DNA"/>
</dbReference>
<dbReference type="CDD" id="cd16442">
    <property type="entry name" value="BPL"/>
    <property type="match status" value="1"/>
</dbReference>
<organism evidence="3 4">
    <name type="scientific">Pedobacter gandavensis</name>
    <dbReference type="NCBI Taxonomy" id="2679963"/>
    <lineage>
        <taxon>Bacteria</taxon>
        <taxon>Pseudomonadati</taxon>
        <taxon>Bacteroidota</taxon>
        <taxon>Sphingobacteriia</taxon>
        <taxon>Sphingobacteriales</taxon>
        <taxon>Sphingobacteriaceae</taxon>
        <taxon>Pedobacter</taxon>
    </lineage>
</organism>
<keyword evidence="4" id="KW-1185">Reference proteome</keyword>
<dbReference type="InterPro" id="IPR004143">
    <property type="entry name" value="BPL_LPL_catalytic"/>
</dbReference>
<name>A0ABR6EY45_9SPHI</name>
<dbReference type="RefSeq" id="WP_182958740.1">
    <property type="nucleotide sequence ID" value="NZ_WNXC01000005.1"/>
</dbReference>
<dbReference type="InterPro" id="IPR004408">
    <property type="entry name" value="Biotin_CoA_COase_ligase"/>
</dbReference>
<gene>
    <name evidence="3" type="ORF">GM920_14675</name>
</gene>
<keyword evidence="1 3" id="KW-0436">Ligase</keyword>
<dbReference type="EC" id="6.3.4.15" evidence="3"/>
<evidence type="ECO:0000256" key="1">
    <source>
        <dbReference type="ARBA" id="ARBA00022598"/>
    </source>
</evidence>
<dbReference type="NCBIfam" id="TIGR00121">
    <property type="entry name" value="birA_ligase"/>
    <property type="match status" value="1"/>
</dbReference>
<evidence type="ECO:0000259" key="2">
    <source>
        <dbReference type="PROSITE" id="PS51733"/>
    </source>
</evidence>
<dbReference type="Pfam" id="PF03099">
    <property type="entry name" value="BPL_LplA_LipB"/>
    <property type="match status" value="1"/>
</dbReference>
<dbReference type="PROSITE" id="PS51733">
    <property type="entry name" value="BPL_LPL_CATALYTIC"/>
    <property type="match status" value="1"/>
</dbReference>
<feature type="domain" description="BPL/LPL catalytic" evidence="2">
    <location>
        <begin position="10"/>
        <end position="192"/>
    </location>
</feature>
<evidence type="ECO:0000313" key="3">
    <source>
        <dbReference type="EMBL" id="MBB2150142.1"/>
    </source>
</evidence>
<dbReference type="PANTHER" id="PTHR12835">
    <property type="entry name" value="BIOTIN PROTEIN LIGASE"/>
    <property type="match status" value="1"/>
</dbReference>
<comment type="caution">
    <text evidence="3">The sequence shown here is derived from an EMBL/GenBank/DDBJ whole genome shotgun (WGS) entry which is preliminary data.</text>
</comment>
<protein>
    <submittedName>
        <fullName evidence="3">Biotin--[acetyl-CoA-carboxylase] ligase</fullName>
        <ecNumber evidence="3">6.3.4.15</ecNumber>
    </submittedName>
</protein>
<evidence type="ECO:0000313" key="4">
    <source>
        <dbReference type="Proteomes" id="UP000636110"/>
    </source>
</evidence>